<name>A0A6A6TD97_9PLEO</name>
<evidence type="ECO:0000313" key="2">
    <source>
        <dbReference type="EMBL" id="KAF2657307.1"/>
    </source>
</evidence>
<sequence>MAMNWERLQKSQRDYPKPKFAEKEITRQLKKRPTDPYLLAWKADNCLRADKAFESRGILHELLERQLPITDIDLLNYIYHIYLDAERRIKPTLENRPSAGGIVQKTWQHTAKSLPNRKARLDLWSSFFVSAMREECWDDVRVALIQARQDGYKSNKRVVFAQIFANQMLYETYVEMSRREKRDMNFVEKLPRELAFKPLQTAFSGQTGNLGDPGHVQDMRDLKLMADIFSRQDRLSELHRLWFSADIPQNMIELCSKYRRDMYMLYLSLRRVSASVDWSGLRYICLDEVSQALASPEPARSLAELSTRSWHVWKDLIEATEKVLSTNELPEQIIMEPIRDIIDRAFDSGVEWTGRSSRLTHLSLTAFVKGQLLLLCKKYWLENRQHSSCYRDLRAFVERLDLEERAHFQSHITESARADVPQSELAEGVTIRNWLHVETNVLKFHYLLIICLPDEPNYVAIPQLLHSIVRLFKIATQVEHEACFDLASLAVMTLLKFHRTSRFALQTAMLALHLTSDESGKQNRPLLLLSTRLHMMTGLTAVAVDQYRHVRAKEMLNDTLSHNLLTRISHVHPFDSKAMKIHPDGELRNVISTIDRMETKVDDLLYTDMLNFQYDQAFELLDLKRQLKSSLTKHLCIVERRRIARLKGEMVDDTWPCHATFKNISDNRDFDAWPQFNSTKTPSIHLFGTVAPTPAWVADFYIEREPLYWYLNEERADEGTLTGHILNHELSRDGGEPLVLAPSEVVVRNLWEAMNNVSQPLFQKQHQELGSRLDSLFAELCTAHSELVIMDNPDHRDLPYEDQPLPSTENQMQVLYGHLEVLQLAWKLCDQLDRKRKTAPLKTIVKEKTVKDLRDITSNCYKCIQEYTQKCIEHWKKHGLAIIKAQVRYGDTGTALKNLVADDELHAIARLYADLVIDTLSGVLQVKLYKK</sequence>
<feature type="compositionally biased region" description="Basic and acidic residues" evidence="1">
    <location>
        <begin position="7"/>
        <end position="21"/>
    </location>
</feature>
<dbReference type="InterPro" id="IPR019183">
    <property type="entry name" value="NAA25_NatB_aux_su"/>
</dbReference>
<dbReference type="EMBL" id="MU004326">
    <property type="protein sequence ID" value="KAF2657307.1"/>
    <property type="molecule type" value="Genomic_DNA"/>
</dbReference>
<proteinExistence type="predicted"/>
<feature type="region of interest" description="Disordered" evidence="1">
    <location>
        <begin position="1"/>
        <end position="21"/>
    </location>
</feature>
<keyword evidence="3" id="KW-1185">Reference proteome</keyword>
<dbReference type="AlphaFoldDB" id="A0A6A6TD97"/>
<organism evidence="2 3">
    <name type="scientific">Lophiostoma macrostomum CBS 122681</name>
    <dbReference type="NCBI Taxonomy" id="1314788"/>
    <lineage>
        <taxon>Eukaryota</taxon>
        <taxon>Fungi</taxon>
        <taxon>Dikarya</taxon>
        <taxon>Ascomycota</taxon>
        <taxon>Pezizomycotina</taxon>
        <taxon>Dothideomycetes</taxon>
        <taxon>Pleosporomycetidae</taxon>
        <taxon>Pleosporales</taxon>
        <taxon>Lophiostomataceae</taxon>
        <taxon>Lophiostoma</taxon>
    </lineage>
</organism>
<gene>
    <name evidence="2" type="ORF">K491DRAFT_714526</name>
</gene>
<dbReference type="Pfam" id="PF09797">
    <property type="entry name" value="NatB_MDM20"/>
    <property type="match status" value="1"/>
</dbReference>
<reference evidence="2" key="1">
    <citation type="journal article" date="2020" name="Stud. Mycol.">
        <title>101 Dothideomycetes genomes: a test case for predicting lifestyles and emergence of pathogens.</title>
        <authorList>
            <person name="Haridas S."/>
            <person name="Albert R."/>
            <person name="Binder M."/>
            <person name="Bloem J."/>
            <person name="Labutti K."/>
            <person name="Salamov A."/>
            <person name="Andreopoulos B."/>
            <person name="Baker S."/>
            <person name="Barry K."/>
            <person name="Bills G."/>
            <person name="Bluhm B."/>
            <person name="Cannon C."/>
            <person name="Castanera R."/>
            <person name="Culley D."/>
            <person name="Daum C."/>
            <person name="Ezra D."/>
            <person name="Gonzalez J."/>
            <person name="Henrissat B."/>
            <person name="Kuo A."/>
            <person name="Liang C."/>
            <person name="Lipzen A."/>
            <person name="Lutzoni F."/>
            <person name="Magnuson J."/>
            <person name="Mondo S."/>
            <person name="Nolan M."/>
            <person name="Ohm R."/>
            <person name="Pangilinan J."/>
            <person name="Park H.-J."/>
            <person name="Ramirez L."/>
            <person name="Alfaro M."/>
            <person name="Sun H."/>
            <person name="Tritt A."/>
            <person name="Yoshinaga Y."/>
            <person name="Zwiers L.-H."/>
            <person name="Turgeon B."/>
            <person name="Goodwin S."/>
            <person name="Spatafora J."/>
            <person name="Crous P."/>
            <person name="Grigoriev I."/>
        </authorList>
    </citation>
    <scope>NUCLEOTIDE SEQUENCE</scope>
    <source>
        <strain evidence="2">CBS 122681</strain>
    </source>
</reference>
<accession>A0A6A6TD97</accession>
<evidence type="ECO:0000313" key="3">
    <source>
        <dbReference type="Proteomes" id="UP000799324"/>
    </source>
</evidence>
<dbReference type="Proteomes" id="UP000799324">
    <property type="component" value="Unassembled WGS sequence"/>
</dbReference>
<dbReference type="OrthoDB" id="24670at2759"/>
<evidence type="ECO:0000256" key="1">
    <source>
        <dbReference type="SAM" id="MobiDB-lite"/>
    </source>
</evidence>
<protein>
    <submittedName>
        <fullName evidence="2">Uncharacterized protein</fullName>
    </submittedName>
</protein>